<proteinExistence type="inferred from homology"/>
<dbReference type="HAMAP" id="MF_01147">
    <property type="entry name" value="Lgt"/>
    <property type="match status" value="1"/>
</dbReference>
<evidence type="ECO:0000313" key="9">
    <source>
        <dbReference type="Proteomes" id="UP001157947"/>
    </source>
</evidence>
<dbReference type="EMBL" id="FXTX01000001">
    <property type="protein sequence ID" value="SMP01071.1"/>
    <property type="molecule type" value="Genomic_DNA"/>
</dbReference>
<keyword evidence="3 7" id="KW-0808">Transferase</keyword>
<feature type="transmembrane region" description="Helical" evidence="7">
    <location>
        <begin position="231"/>
        <end position="250"/>
    </location>
</feature>
<evidence type="ECO:0000256" key="1">
    <source>
        <dbReference type="ARBA" id="ARBA00007150"/>
    </source>
</evidence>
<comment type="similarity">
    <text evidence="1 7">Belongs to the Lgt family.</text>
</comment>
<comment type="subcellular location">
    <subcellularLocation>
        <location evidence="7">Cell membrane</location>
        <topology evidence="7">Multi-pass membrane protein</topology>
    </subcellularLocation>
</comment>
<evidence type="ECO:0000256" key="2">
    <source>
        <dbReference type="ARBA" id="ARBA00022475"/>
    </source>
</evidence>
<dbReference type="EC" id="2.5.1.145" evidence="7"/>
<dbReference type="AlphaFoldDB" id="A0AA45WIS8"/>
<keyword evidence="5 7" id="KW-1133">Transmembrane helix</keyword>
<evidence type="ECO:0000313" key="8">
    <source>
        <dbReference type="EMBL" id="SMP01071.1"/>
    </source>
</evidence>
<evidence type="ECO:0000256" key="7">
    <source>
        <dbReference type="HAMAP-Rule" id="MF_01147"/>
    </source>
</evidence>
<feature type="transmembrane region" description="Helical" evidence="7">
    <location>
        <begin position="47"/>
        <end position="66"/>
    </location>
</feature>
<feature type="transmembrane region" description="Helical" evidence="7">
    <location>
        <begin position="86"/>
        <end position="103"/>
    </location>
</feature>
<comment type="catalytic activity">
    <reaction evidence="7">
        <text>L-cysteinyl-[prolipoprotein] + a 1,2-diacyl-sn-glycero-3-phospho-(1'-sn-glycerol) = an S-1,2-diacyl-sn-glyceryl-L-cysteinyl-[prolipoprotein] + sn-glycerol 1-phosphate + H(+)</text>
        <dbReference type="Rhea" id="RHEA:56712"/>
        <dbReference type="Rhea" id="RHEA-COMP:14679"/>
        <dbReference type="Rhea" id="RHEA-COMP:14680"/>
        <dbReference type="ChEBI" id="CHEBI:15378"/>
        <dbReference type="ChEBI" id="CHEBI:29950"/>
        <dbReference type="ChEBI" id="CHEBI:57685"/>
        <dbReference type="ChEBI" id="CHEBI:64716"/>
        <dbReference type="ChEBI" id="CHEBI:140658"/>
        <dbReference type="EC" id="2.5.1.145"/>
    </reaction>
</comment>
<comment type="caution">
    <text evidence="8">The sequence shown here is derived from an EMBL/GenBank/DDBJ whole genome shotgun (WGS) entry which is preliminary data.</text>
</comment>
<evidence type="ECO:0000256" key="3">
    <source>
        <dbReference type="ARBA" id="ARBA00022679"/>
    </source>
</evidence>
<dbReference type="GO" id="GO:0008961">
    <property type="term" value="F:phosphatidylglycerol-prolipoprotein diacylglyceryl transferase activity"/>
    <property type="evidence" value="ECO:0007669"/>
    <property type="project" value="UniProtKB-UniRule"/>
</dbReference>
<evidence type="ECO:0000256" key="4">
    <source>
        <dbReference type="ARBA" id="ARBA00022692"/>
    </source>
</evidence>
<accession>A0AA45WIS8</accession>
<dbReference type="PANTHER" id="PTHR30589">
    <property type="entry name" value="PROLIPOPROTEIN DIACYLGLYCERYL TRANSFERASE"/>
    <property type="match status" value="1"/>
</dbReference>
<dbReference type="GO" id="GO:0042158">
    <property type="term" value="P:lipoprotein biosynthetic process"/>
    <property type="evidence" value="ECO:0007669"/>
    <property type="project" value="UniProtKB-UniRule"/>
</dbReference>
<name>A0AA45WIS8_9AQUI</name>
<dbReference type="RefSeq" id="WP_265134948.1">
    <property type="nucleotide sequence ID" value="NZ_FXTX01000001.1"/>
</dbReference>
<protein>
    <recommendedName>
        <fullName evidence="7">Phosphatidylglycerol--prolipoprotein diacylglyceryl transferase</fullName>
        <ecNumber evidence="7">2.5.1.145</ecNumber>
    </recommendedName>
</protein>
<reference evidence="8" key="1">
    <citation type="submission" date="2017-05" db="EMBL/GenBank/DDBJ databases">
        <authorList>
            <person name="Varghese N."/>
            <person name="Submissions S."/>
        </authorList>
    </citation>
    <scope>NUCLEOTIDE SEQUENCE</scope>
    <source>
        <strain evidence="8">DSM 18763</strain>
    </source>
</reference>
<feature type="transmembrane region" description="Helical" evidence="7">
    <location>
        <begin position="175"/>
        <end position="192"/>
    </location>
</feature>
<dbReference type="Proteomes" id="UP001157947">
    <property type="component" value="Unassembled WGS sequence"/>
</dbReference>
<organism evidence="8 9">
    <name type="scientific">Venenivibrio stagnispumantis</name>
    <dbReference type="NCBI Taxonomy" id="407998"/>
    <lineage>
        <taxon>Bacteria</taxon>
        <taxon>Pseudomonadati</taxon>
        <taxon>Aquificota</taxon>
        <taxon>Aquificia</taxon>
        <taxon>Aquificales</taxon>
        <taxon>Hydrogenothermaceae</taxon>
        <taxon>Venenivibrio</taxon>
    </lineage>
</organism>
<dbReference type="GO" id="GO:0005886">
    <property type="term" value="C:plasma membrane"/>
    <property type="evidence" value="ECO:0007669"/>
    <property type="project" value="UniProtKB-SubCell"/>
</dbReference>
<evidence type="ECO:0000256" key="6">
    <source>
        <dbReference type="ARBA" id="ARBA00023136"/>
    </source>
</evidence>
<keyword evidence="6 7" id="KW-0472">Membrane</keyword>
<feature type="binding site" evidence="7">
    <location>
        <position position="129"/>
    </location>
    <ligand>
        <name>a 1,2-diacyl-sn-glycero-3-phospho-(1'-sn-glycerol)</name>
        <dbReference type="ChEBI" id="CHEBI:64716"/>
    </ligand>
</feature>
<evidence type="ECO:0000256" key="5">
    <source>
        <dbReference type="ARBA" id="ARBA00022989"/>
    </source>
</evidence>
<gene>
    <name evidence="7" type="primary">lgt</name>
    <name evidence="8" type="ORF">SAMN06264868_101190</name>
</gene>
<dbReference type="NCBIfam" id="TIGR00544">
    <property type="entry name" value="lgt"/>
    <property type="match status" value="1"/>
</dbReference>
<feature type="transmembrane region" description="Helical" evidence="7">
    <location>
        <begin position="13"/>
        <end position="35"/>
    </location>
</feature>
<feature type="transmembrane region" description="Helical" evidence="7">
    <location>
        <begin position="201"/>
        <end position="219"/>
    </location>
</feature>
<comment type="function">
    <text evidence="7">Catalyzes the transfer of the diacylglyceryl group from phosphatidylglycerol to the sulfhydryl group of the N-terminal cysteine of a prolipoprotein, the first step in the formation of mature lipoproteins.</text>
</comment>
<keyword evidence="9" id="KW-1185">Reference proteome</keyword>
<keyword evidence="4 7" id="KW-0812">Transmembrane</keyword>
<dbReference type="Pfam" id="PF01790">
    <property type="entry name" value="LGT"/>
    <property type="match status" value="1"/>
</dbReference>
<sequence length="258" mass="28705">MFPDLIQIGNFTIHTYGVLVAIGLIVGYSIALYFAKKENLDVKKVENLIFYTLIGAFIGARIAYVIEHLDEFNSFIDYIAVWKGGIDWFGGFLGGVITAIYFIKKYNLPLLKIGDIAGVSIIIGHAFGRLGCTAAGCCYGKPVPADSIFRDFAITFPHNPHTLAPPGMPLYPTQPLEAIGNFTIFILLFFIYKKKKFDGQILALYLILYGLERFLLEFIRGVTPPIPIINLTWNQIITIGMVIAGIIIYIRGMKLKVG</sequence>
<dbReference type="InterPro" id="IPR001640">
    <property type="entry name" value="Lgt"/>
</dbReference>
<dbReference type="PANTHER" id="PTHR30589:SF0">
    <property type="entry name" value="PHOSPHATIDYLGLYCEROL--PROLIPOPROTEIN DIACYLGLYCERYL TRANSFERASE"/>
    <property type="match status" value="1"/>
</dbReference>
<comment type="pathway">
    <text evidence="7">Protein modification; lipoprotein biosynthesis (diacylglyceryl transfer).</text>
</comment>
<feature type="transmembrane region" description="Helical" evidence="7">
    <location>
        <begin position="110"/>
        <end position="127"/>
    </location>
</feature>
<keyword evidence="2 7" id="KW-1003">Cell membrane</keyword>